<dbReference type="GO" id="GO:0006109">
    <property type="term" value="P:regulation of carbohydrate metabolic process"/>
    <property type="evidence" value="ECO:0007669"/>
    <property type="project" value="InterPro"/>
</dbReference>
<dbReference type="GO" id="GO:0005524">
    <property type="term" value="F:ATP binding"/>
    <property type="evidence" value="ECO:0007669"/>
    <property type="project" value="InterPro"/>
</dbReference>
<gene>
    <name evidence="2" type="primary">hprK</name>
    <name evidence="2" type="ORF">GCM10011273_03730</name>
</gene>
<keyword evidence="2" id="KW-0418">Kinase</keyword>
<dbReference type="Proteomes" id="UP000662572">
    <property type="component" value="Unassembled WGS sequence"/>
</dbReference>
<dbReference type="CDD" id="cd01918">
    <property type="entry name" value="HprK_C"/>
    <property type="match status" value="1"/>
</dbReference>
<feature type="domain" description="HPr kinase/phosphorylase C-terminal" evidence="1">
    <location>
        <begin position="20"/>
        <end position="136"/>
    </location>
</feature>
<organism evidence="2 3">
    <name type="scientific">Asticcacaulis endophyticus</name>
    <dbReference type="NCBI Taxonomy" id="1395890"/>
    <lineage>
        <taxon>Bacteria</taxon>
        <taxon>Pseudomonadati</taxon>
        <taxon>Pseudomonadota</taxon>
        <taxon>Alphaproteobacteria</taxon>
        <taxon>Caulobacterales</taxon>
        <taxon>Caulobacteraceae</taxon>
        <taxon>Asticcacaulis</taxon>
    </lineage>
</organism>
<name>A0A918PSW6_9CAUL</name>
<dbReference type="Gene3D" id="3.40.50.300">
    <property type="entry name" value="P-loop containing nucleotide triphosphate hydrolases"/>
    <property type="match status" value="1"/>
</dbReference>
<dbReference type="EMBL" id="BMZB01000001">
    <property type="protein sequence ID" value="GGZ22162.1"/>
    <property type="molecule type" value="Genomic_DNA"/>
</dbReference>
<sequence length="150" mass="16183">MSKLIVHATSISCLIGGTWHGVLISGPSGVGKSDLALRALAQGCALISDDYSVLWRSGDHLYAGAPDTIKGRIEVRGVGITTLRTRHFSRISLTVHCQNSAVERLPEPEFSDILGLKIPIMRLNPRESSSVAKLLISLTQTVRAPSIRLD</sequence>
<evidence type="ECO:0000313" key="2">
    <source>
        <dbReference type="EMBL" id="GGZ22162.1"/>
    </source>
</evidence>
<keyword evidence="2" id="KW-0808">Transferase</keyword>
<evidence type="ECO:0000259" key="1">
    <source>
        <dbReference type="Pfam" id="PF07475"/>
    </source>
</evidence>
<dbReference type="RefSeq" id="WP_189484666.1">
    <property type="nucleotide sequence ID" value="NZ_BMZB01000001.1"/>
</dbReference>
<reference evidence="2" key="1">
    <citation type="journal article" date="2014" name="Int. J. Syst. Evol. Microbiol.">
        <title>Complete genome sequence of Corynebacterium casei LMG S-19264T (=DSM 44701T), isolated from a smear-ripened cheese.</title>
        <authorList>
            <consortium name="US DOE Joint Genome Institute (JGI-PGF)"/>
            <person name="Walter F."/>
            <person name="Albersmeier A."/>
            <person name="Kalinowski J."/>
            <person name="Ruckert C."/>
        </authorList>
    </citation>
    <scope>NUCLEOTIDE SEQUENCE</scope>
    <source>
        <strain evidence="2">KCTC 32296</strain>
    </source>
</reference>
<accession>A0A918PSW6</accession>
<protein>
    <submittedName>
        <fullName evidence="2">HPr kinase</fullName>
    </submittedName>
</protein>
<proteinExistence type="predicted"/>
<evidence type="ECO:0000313" key="3">
    <source>
        <dbReference type="Proteomes" id="UP000662572"/>
    </source>
</evidence>
<dbReference type="AlphaFoldDB" id="A0A918PSW6"/>
<dbReference type="GO" id="GO:0000155">
    <property type="term" value="F:phosphorelay sensor kinase activity"/>
    <property type="evidence" value="ECO:0007669"/>
    <property type="project" value="InterPro"/>
</dbReference>
<dbReference type="InterPro" id="IPR027417">
    <property type="entry name" value="P-loop_NTPase"/>
</dbReference>
<dbReference type="InterPro" id="IPR011104">
    <property type="entry name" value="Hpr_kin/Pase_C"/>
</dbReference>
<dbReference type="Pfam" id="PF07475">
    <property type="entry name" value="Hpr_kinase_C"/>
    <property type="match status" value="1"/>
</dbReference>
<dbReference type="SUPFAM" id="SSF53795">
    <property type="entry name" value="PEP carboxykinase-like"/>
    <property type="match status" value="1"/>
</dbReference>
<reference evidence="2" key="2">
    <citation type="submission" date="2020-09" db="EMBL/GenBank/DDBJ databases">
        <authorList>
            <person name="Sun Q."/>
            <person name="Kim S."/>
        </authorList>
    </citation>
    <scope>NUCLEOTIDE SEQUENCE</scope>
    <source>
        <strain evidence="2">KCTC 32296</strain>
    </source>
</reference>
<comment type="caution">
    <text evidence="2">The sequence shown here is derived from an EMBL/GenBank/DDBJ whole genome shotgun (WGS) entry which is preliminary data.</text>
</comment>
<keyword evidence="3" id="KW-1185">Reference proteome</keyword>